<gene>
    <name evidence="3" type="ORF">CLUMA_CG009097</name>
</gene>
<dbReference type="GO" id="GO:0007281">
    <property type="term" value="P:germ cell development"/>
    <property type="evidence" value="ECO:0007669"/>
    <property type="project" value="InterPro"/>
</dbReference>
<dbReference type="PANTHER" id="PTHR23231:SF17">
    <property type="entry name" value="BTB DOMAIN-CONTAINING PROTEIN"/>
    <property type="match status" value="1"/>
</dbReference>
<reference evidence="3 4" key="1">
    <citation type="submission" date="2015-04" db="EMBL/GenBank/DDBJ databases">
        <authorList>
            <person name="Syromyatnikov M.Y."/>
            <person name="Popov V.N."/>
        </authorList>
    </citation>
    <scope>NUCLEOTIDE SEQUENCE [LARGE SCALE GENOMIC DNA]</scope>
</reference>
<dbReference type="EMBL" id="CVRI01000042">
    <property type="protein sequence ID" value="CRK95639.1"/>
    <property type="molecule type" value="Genomic_DNA"/>
</dbReference>
<evidence type="ECO:0000313" key="3">
    <source>
        <dbReference type="EMBL" id="CRK95639.1"/>
    </source>
</evidence>
<evidence type="ECO:0000313" key="4">
    <source>
        <dbReference type="Proteomes" id="UP000183832"/>
    </source>
</evidence>
<organism evidence="3 4">
    <name type="scientific">Clunio marinus</name>
    <dbReference type="NCBI Taxonomy" id="568069"/>
    <lineage>
        <taxon>Eukaryota</taxon>
        <taxon>Metazoa</taxon>
        <taxon>Ecdysozoa</taxon>
        <taxon>Arthropoda</taxon>
        <taxon>Hexapoda</taxon>
        <taxon>Insecta</taxon>
        <taxon>Pterygota</taxon>
        <taxon>Neoptera</taxon>
        <taxon>Endopterygota</taxon>
        <taxon>Diptera</taxon>
        <taxon>Nematocera</taxon>
        <taxon>Chironomoidea</taxon>
        <taxon>Chironomidae</taxon>
        <taxon>Clunio</taxon>
    </lineage>
</organism>
<dbReference type="Pfam" id="PF00651">
    <property type="entry name" value="BTB"/>
    <property type="match status" value="1"/>
</dbReference>
<accession>A0A1J1I5N7</accession>
<keyword evidence="1" id="KW-0217">Developmental protein</keyword>
<dbReference type="InterPro" id="IPR000210">
    <property type="entry name" value="BTB/POZ_dom"/>
</dbReference>
<sequence length="461" mass="54527">MGNFLSLPTRFQSLLNLTNIVSRKRKLSSTTNSSRDPYSPEVKRFRFDNNLKQRSTDFKADVVINAFDRKWPCNREILCQSNFFKTLLNGSFKESKLQEIDLYMTDDLINEISFQKLLNILYHQESFISSDIIFNVTVTAQYFQIDSLVDFCEDQITEMIKSSNAIEIYHFSDRYYLKKIKDKVFDWMLLRLFPVTCWDQLSCLSLELATKLISHPRLVTLNEMYLYLVLKMLIQIDLNGTYVENHDEFYSNIKENMVPFLLTEKGLKFRTAFEALKLGNILVRKENVEMIMQDNIIPRSMIYASIYKNWMSLISIESHKNYGPSKELITENDFDNHAMRFAKVIHQPDFHCWKFAGFCFAFDLALFFDGRTLIIKRVHQFNNEQRVSHTHLLRSIMLRVDIVEVHSTDTNRQNDIQTYKMTLNEEISLKKLNREPKYPCRISLEILFHIPYVNNLGLEQI</sequence>
<dbReference type="PANTHER" id="PTHR23231">
    <property type="entry name" value="GERM CELL-LESS PROTEIN"/>
    <property type="match status" value="1"/>
</dbReference>
<feature type="domain" description="BTB" evidence="2">
    <location>
        <begin position="60"/>
        <end position="130"/>
    </location>
</feature>
<proteinExistence type="predicted"/>
<evidence type="ECO:0000256" key="1">
    <source>
        <dbReference type="ARBA" id="ARBA00022473"/>
    </source>
</evidence>
<dbReference type="Gene3D" id="3.30.710.10">
    <property type="entry name" value="Potassium Channel Kv1.1, Chain A"/>
    <property type="match status" value="1"/>
</dbReference>
<dbReference type="AlphaFoldDB" id="A0A1J1I5N7"/>
<name>A0A1J1I5N7_9DIPT</name>
<dbReference type="SUPFAM" id="SSF54695">
    <property type="entry name" value="POZ domain"/>
    <property type="match status" value="1"/>
</dbReference>
<protein>
    <submittedName>
        <fullName evidence="3">CLUMA_CG009097, isoform A</fullName>
    </submittedName>
</protein>
<dbReference type="SMART" id="SM00225">
    <property type="entry name" value="BTB"/>
    <property type="match status" value="1"/>
</dbReference>
<dbReference type="InterPro" id="IPR043380">
    <property type="entry name" value="Gcl-like"/>
</dbReference>
<dbReference type="InterPro" id="IPR011333">
    <property type="entry name" value="SKP1/BTB/POZ_sf"/>
</dbReference>
<keyword evidence="4" id="KW-1185">Reference proteome</keyword>
<evidence type="ECO:0000259" key="2">
    <source>
        <dbReference type="PROSITE" id="PS50097"/>
    </source>
</evidence>
<dbReference type="Proteomes" id="UP000183832">
    <property type="component" value="Unassembled WGS sequence"/>
</dbReference>
<dbReference type="PROSITE" id="PS50097">
    <property type="entry name" value="BTB"/>
    <property type="match status" value="1"/>
</dbReference>
<dbReference type="OrthoDB" id="6359943at2759"/>